<evidence type="ECO:0000256" key="4">
    <source>
        <dbReference type="ARBA" id="ARBA00023136"/>
    </source>
</evidence>
<comment type="subcellular location">
    <subcellularLocation>
        <location evidence="1">Cell outer membrane</location>
    </subcellularLocation>
</comment>
<dbReference type="RefSeq" id="WP_111627151.1">
    <property type="nucleotide sequence ID" value="NZ_QLMC01000001.1"/>
</dbReference>
<evidence type="ECO:0000259" key="7">
    <source>
        <dbReference type="Pfam" id="PF07980"/>
    </source>
</evidence>
<feature type="domain" description="SusD-like N-terminal" evidence="8">
    <location>
        <begin position="22"/>
        <end position="221"/>
    </location>
</feature>
<comment type="caution">
    <text evidence="9">The sequence shown here is derived from an EMBL/GenBank/DDBJ whole genome shotgun (WGS) entry which is preliminary data.</text>
</comment>
<dbReference type="Gene3D" id="1.25.40.390">
    <property type="match status" value="1"/>
</dbReference>
<dbReference type="InterPro" id="IPR033985">
    <property type="entry name" value="SusD-like_N"/>
</dbReference>
<dbReference type="Pfam" id="PF07980">
    <property type="entry name" value="SusD_RagB"/>
    <property type="match status" value="1"/>
</dbReference>
<evidence type="ECO:0000256" key="2">
    <source>
        <dbReference type="ARBA" id="ARBA00006275"/>
    </source>
</evidence>
<comment type="similarity">
    <text evidence="2">Belongs to the SusD family.</text>
</comment>
<feature type="chain" id="PRO_5016364652" evidence="6">
    <location>
        <begin position="20"/>
        <end position="480"/>
    </location>
</feature>
<keyword evidence="10" id="KW-1185">Reference proteome</keyword>
<evidence type="ECO:0000256" key="1">
    <source>
        <dbReference type="ARBA" id="ARBA00004442"/>
    </source>
</evidence>
<dbReference type="GO" id="GO:0009279">
    <property type="term" value="C:cell outer membrane"/>
    <property type="evidence" value="ECO:0007669"/>
    <property type="project" value="UniProtKB-SubCell"/>
</dbReference>
<keyword evidence="3 6" id="KW-0732">Signal</keyword>
<dbReference type="PROSITE" id="PS51257">
    <property type="entry name" value="PROKAR_LIPOPROTEIN"/>
    <property type="match status" value="1"/>
</dbReference>
<dbReference type="AlphaFoldDB" id="A0A327X8I5"/>
<dbReference type="Pfam" id="PF14322">
    <property type="entry name" value="SusD-like_3"/>
    <property type="match status" value="1"/>
</dbReference>
<evidence type="ECO:0000313" key="9">
    <source>
        <dbReference type="EMBL" id="RAK02999.1"/>
    </source>
</evidence>
<dbReference type="CDD" id="cd08977">
    <property type="entry name" value="SusD"/>
    <property type="match status" value="1"/>
</dbReference>
<evidence type="ECO:0000313" key="10">
    <source>
        <dbReference type="Proteomes" id="UP000248790"/>
    </source>
</evidence>
<dbReference type="InterPro" id="IPR012944">
    <property type="entry name" value="SusD_RagB_dom"/>
</dbReference>
<keyword evidence="5" id="KW-0998">Cell outer membrane</keyword>
<accession>A0A327X8I5</accession>
<name>A0A327X8I5_LARAB</name>
<proteinExistence type="inferred from homology"/>
<dbReference type="Proteomes" id="UP000248790">
    <property type="component" value="Unassembled WGS sequence"/>
</dbReference>
<sequence>MKRTYLLVALLSLTLGSCKDDFLALSPISQASTTTFYKTSSDLLNALNGAYGALQLNGQYGQYYVVSEVPSDDTRPVLSGSVTDQDEFDKFYLRTTNPYLAARWSDGYRGIYRCNAIIDRSAGVTMDEALKSRILGEAKFLRALMYFNLVRVFGDVPLVVKEIIDPQEGYDYGRAPVADVYAQIVKDLTDAETVLDVSYTGANVGRATRGAAKSLLGKVYLTQRKYADAATKLKEVIDAGTYDLLPSYASVFQASNKNHKESIFDVQYKKGSIGEGSSFANQYAPENSGNAVIQFGGGGNNQPTPDMIAAYEPGDLRKDVSLATSYTNASGANVDYNFIRKYRDAPIINNDSEDNWPVLRYADVLLMYAEALNETGKTADALPYLNRVRTRAGLAAKTATEVGTQAAMRLALEQERRVELAFEGHRWFDLVRTGRALPVLQAKAAAIGIKTNLTENNLVFPIPQSQIDINRSKITQNQGY</sequence>
<feature type="domain" description="RagB/SusD" evidence="7">
    <location>
        <begin position="326"/>
        <end position="480"/>
    </location>
</feature>
<keyword evidence="4" id="KW-0472">Membrane</keyword>
<protein>
    <submittedName>
        <fullName evidence="9">Putative outer membrane starch-binding protein</fullName>
    </submittedName>
</protein>
<evidence type="ECO:0000256" key="3">
    <source>
        <dbReference type="ARBA" id="ARBA00022729"/>
    </source>
</evidence>
<reference evidence="9 10" key="1">
    <citation type="submission" date="2018-06" db="EMBL/GenBank/DDBJ databases">
        <title>Genomic Encyclopedia of Archaeal and Bacterial Type Strains, Phase II (KMG-II): from individual species to whole genera.</title>
        <authorList>
            <person name="Goeker M."/>
        </authorList>
    </citation>
    <scope>NUCLEOTIDE SEQUENCE [LARGE SCALE GENOMIC DNA]</scope>
    <source>
        <strain evidence="9 10">DSM 21851</strain>
    </source>
</reference>
<evidence type="ECO:0000256" key="5">
    <source>
        <dbReference type="ARBA" id="ARBA00023237"/>
    </source>
</evidence>
<evidence type="ECO:0000259" key="8">
    <source>
        <dbReference type="Pfam" id="PF14322"/>
    </source>
</evidence>
<organism evidence="9 10">
    <name type="scientific">Larkinella arboricola</name>
    <dbReference type="NCBI Taxonomy" id="643671"/>
    <lineage>
        <taxon>Bacteria</taxon>
        <taxon>Pseudomonadati</taxon>
        <taxon>Bacteroidota</taxon>
        <taxon>Cytophagia</taxon>
        <taxon>Cytophagales</taxon>
        <taxon>Spirosomataceae</taxon>
        <taxon>Larkinella</taxon>
    </lineage>
</organism>
<feature type="signal peptide" evidence="6">
    <location>
        <begin position="1"/>
        <end position="19"/>
    </location>
</feature>
<evidence type="ECO:0000256" key="6">
    <source>
        <dbReference type="SAM" id="SignalP"/>
    </source>
</evidence>
<dbReference type="InterPro" id="IPR011990">
    <property type="entry name" value="TPR-like_helical_dom_sf"/>
</dbReference>
<dbReference type="OrthoDB" id="636214at2"/>
<gene>
    <name evidence="9" type="ORF">LX87_01121</name>
</gene>
<dbReference type="SUPFAM" id="SSF48452">
    <property type="entry name" value="TPR-like"/>
    <property type="match status" value="1"/>
</dbReference>
<dbReference type="EMBL" id="QLMC01000001">
    <property type="protein sequence ID" value="RAK02999.1"/>
    <property type="molecule type" value="Genomic_DNA"/>
</dbReference>